<dbReference type="SUPFAM" id="SSF90123">
    <property type="entry name" value="ABC transporter transmembrane region"/>
    <property type="match status" value="2"/>
</dbReference>
<evidence type="ECO:0000313" key="15">
    <source>
        <dbReference type="Proteomes" id="UP000717515"/>
    </source>
</evidence>
<evidence type="ECO:0000256" key="5">
    <source>
        <dbReference type="ARBA" id="ARBA00022737"/>
    </source>
</evidence>
<dbReference type="Proteomes" id="UP000717515">
    <property type="component" value="Unassembled WGS sequence"/>
</dbReference>
<feature type="transmembrane region" description="Helical" evidence="11">
    <location>
        <begin position="808"/>
        <end position="827"/>
    </location>
</feature>
<keyword evidence="4 11" id="KW-0812">Transmembrane</keyword>
<keyword evidence="5" id="KW-0677">Repeat</keyword>
<dbReference type="InterPro" id="IPR011527">
    <property type="entry name" value="ABC1_TM_dom"/>
</dbReference>
<dbReference type="InterPro" id="IPR027417">
    <property type="entry name" value="P-loop_NTPase"/>
</dbReference>
<evidence type="ECO:0000259" key="12">
    <source>
        <dbReference type="PROSITE" id="PS50893"/>
    </source>
</evidence>
<dbReference type="Gene3D" id="1.20.1560.10">
    <property type="entry name" value="ABC transporter type 1, transmembrane domain"/>
    <property type="match status" value="2"/>
</dbReference>
<feature type="domain" description="ABC transporter" evidence="12">
    <location>
        <begin position="334"/>
        <end position="570"/>
    </location>
</feature>
<dbReference type="PROSITE" id="PS50893">
    <property type="entry name" value="ABC_TRANSPORTER_2"/>
    <property type="match status" value="1"/>
</dbReference>
<dbReference type="InterPro" id="IPR050173">
    <property type="entry name" value="ABC_transporter_C-like"/>
</dbReference>
<evidence type="ECO:0000256" key="2">
    <source>
        <dbReference type="ARBA" id="ARBA00009726"/>
    </source>
</evidence>
<evidence type="ECO:0000256" key="8">
    <source>
        <dbReference type="ARBA" id="ARBA00022989"/>
    </source>
</evidence>
<feature type="transmembrane region" description="Helical" evidence="11">
    <location>
        <begin position="222"/>
        <end position="240"/>
    </location>
</feature>
<feature type="transmembrane region" description="Helical" evidence="11">
    <location>
        <begin position="7"/>
        <end position="26"/>
    </location>
</feature>
<dbReference type="InterPro" id="IPR036640">
    <property type="entry name" value="ABC1_TM_sf"/>
</dbReference>
<comment type="subcellular location">
    <subcellularLocation>
        <location evidence="1">Membrane</location>
        <topology evidence="1">Multi-pass membrane protein</topology>
    </subcellularLocation>
</comment>
<dbReference type="InterPro" id="IPR003439">
    <property type="entry name" value="ABC_transporter-like_ATP-bd"/>
</dbReference>
<dbReference type="GO" id="GO:0016020">
    <property type="term" value="C:membrane"/>
    <property type="evidence" value="ECO:0007669"/>
    <property type="project" value="UniProtKB-SubCell"/>
</dbReference>
<feature type="domain" description="ABC transmembrane type-1" evidence="13">
    <location>
        <begin position="1"/>
        <end position="247"/>
    </location>
</feature>
<feature type="domain" description="ABC transmembrane type-1" evidence="13">
    <location>
        <begin position="673"/>
        <end position="947"/>
    </location>
</feature>
<evidence type="ECO:0000256" key="3">
    <source>
        <dbReference type="ARBA" id="ARBA00022448"/>
    </source>
</evidence>
<dbReference type="FunFam" id="3.40.50.300:FF:000997">
    <property type="entry name" value="Multidrug resistance-associated protein 1"/>
    <property type="match status" value="1"/>
</dbReference>
<evidence type="ECO:0000256" key="11">
    <source>
        <dbReference type="SAM" id="Phobius"/>
    </source>
</evidence>
<dbReference type="PROSITE" id="PS00211">
    <property type="entry name" value="ABC_TRANSPORTER_1"/>
    <property type="match status" value="1"/>
</dbReference>
<evidence type="ECO:0000313" key="14">
    <source>
        <dbReference type="EMBL" id="KAG9325338.1"/>
    </source>
</evidence>
<reference evidence="14" key="1">
    <citation type="submission" date="2021-07" db="EMBL/GenBank/DDBJ databases">
        <title>Draft genome of Mortierella alpina, strain LL118, isolated from an aspen leaf litter sample.</title>
        <authorList>
            <person name="Yang S."/>
            <person name="Vinatzer B.A."/>
        </authorList>
    </citation>
    <scope>NUCLEOTIDE SEQUENCE</scope>
    <source>
        <strain evidence="14">LL118</strain>
    </source>
</reference>
<dbReference type="PROSITE" id="PS50929">
    <property type="entry name" value="ABC_TM1F"/>
    <property type="match status" value="2"/>
</dbReference>
<keyword evidence="9 11" id="KW-0472">Membrane</keyword>
<feature type="non-terminal residue" evidence="14">
    <location>
        <position position="1"/>
    </location>
</feature>
<dbReference type="GO" id="GO:0005524">
    <property type="term" value="F:ATP binding"/>
    <property type="evidence" value="ECO:0007669"/>
    <property type="project" value="UniProtKB-KW"/>
</dbReference>
<dbReference type="SUPFAM" id="SSF52540">
    <property type="entry name" value="P-loop containing nucleoside triphosphate hydrolases"/>
    <property type="match status" value="1"/>
</dbReference>
<keyword evidence="6" id="KW-0547">Nucleotide-binding</keyword>
<dbReference type="GO" id="GO:0140359">
    <property type="term" value="F:ABC-type transporter activity"/>
    <property type="evidence" value="ECO:0007669"/>
    <property type="project" value="InterPro"/>
</dbReference>
<accession>A0A9P8A6P7</accession>
<dbReference type="PANTHER" id="PTHR24223:SF456">
    <property type="entry name" value="MULTIDRUG RESISTANCE-ASSOCIATED PROTEIN LETHAL(2)03659"/>
    <property type="match status" value="1"/>
</dbReference>
<organism evidence="14 15">
    <name type="scientific">Mortierella alpina</name>
    <name type="common">Oleaginous fungus</name>
    <name type="synonym">Mortierella renispora</name>
    <dbReference type="NCBI Taxonomy" id="64518"/>
    <lineage>
        <taxon>Eukaryota</taxon>
        <taxon>Fungi</taxon>
        <taxon>Fungi incertae sedis</taxon>
        <taxon>Mucoromycota</taxon>
        <taxon>Mortierellomycotina</taxon>
        <taxon>Mortierellomycetes</taxon>
        <taxon>Mortierellales</taxon>
        <taxon>Mortierellaceae</taxon>
        <taxon>Mortierella</taxon>
    </lineage>
</organism>
<evidence type="ECO:0000256" key="10">
    <source>
        <dbReference type="SAM" id="MobiDB-lite"/>
    </source>
</evidence>
<dbReference type="SMART" id="SM00382">
    <property type="entry name" value="AAA"/>
    <property type="match status" value="1"/>
</dbReference>
<evidence type="ECO:0000256" key="6">
    <source>
        <dbReference type="ARBA" id="ARBA00022741"/>
    </source>
</evidence>
<feature type="transmembrane region" description="Helical" evidence="11">
    <location>
        <begin position="897"/>
        <end position="916"/>
    </location>
</feature>
<proteinExistence type="inferred from homology"/>
<feature type="transmembrane region" description="Helical" evidence="11">
    <location>
        <begin position="672"/>
        <end position="693"/>
    </location>
</feature>
<protein>
    <submittedName>
        <fullName evidence="14">Uncharacterized protein</fullName>
    </submittedName>
</protein>
<evidence type="ECO:0000256" key="4">
    <source>
        <dbReference type="ARBA" id="ARBA00022692"/>
    </source>
</evidence>
<dbReference type="CDD" id="cd18579">
    <property type="entry name" value="ABC_6TM_ABCC_D1"/>
    <property type="match status" value="1"/>
</dbReference>
<dbReference type="Gene3D" id="3.40.50.300">
    <property type="entry name" value="P-loop containing nucleotide triphosphate hydrolases"/>
    <property type="match status" value="2"/>
</dbReference>
<evidence type="ECO:0000256" key="7">
    <source>
        <dbReference type="ARBA" id="ARBA00022840"/>
    </source>
</evidence>
<dbReference type="AlphaFoldDB" id="A0A9P8A6P7"/>
<keyword evidence="7" id="KW-0067">ATP-binding</keyword>
<name>A0A9P8A6P7_MORAP</name>
<gene>
    <name evidence="14" type="ORF">KVV02_006978</name>
</gene>
<dbReference type="InterPro" id="IPR017871">
    <property type="entry name" value="ABC_transporter-like_CS"/>
</dbReference>
<dbReference type="Pfam" id="PF00005">
    <property type="entry name" value="ABC_tran"/>
    <property type="match status" value="1"/>
</dbReference>
<keyword evidence="3" id="KW-0813">Transport</keyword>
<dbReference type="InterPro" id="IPR003593">
    <property type="entry name" value="AAA+_ATPase"/>
</dbReference>
<dbReference type="PANTHER" id="PTHR24223">
    <property type="entry name" value="ATP-BINDING CASSETTE SUB-FAMILY C"/>
    <property type="match status" value="1"/>
</dbReference>
<comment type="similarity">
    <text evidence="2">Belongs to the ABC transporter superfamily. ABCC family. Conjugate transporter (TC 3.A.1.208) subfamily.</text>
</comment>
<feature type="transmembrane region" description="Helical" evidence="11">
    <location>
        <begin position="713"/>
        <end position="732"/>
    </location>
</feature>
<evidence type="ECO:0000256" key="9">
    <source>
        <dbReference type="ARBA" id="ARBA00023136"/>
    </source>
</evidence>
<feature type="transmembrane region" description="Helical" evidence="11">
    <location>
        <begin position="780"/>
        <end position="802"/>
    </location>
</feature>
<dbReference type="EMBL" id="JAIFTL010000043">
    <property type="protein sequence ID" value="KAG9325338.1"/>
    <property type="molecule type" value="Genomic_DNA"/>
</dbReference>
<dbReference type="InterPro" id="IPR044746">
    <property type="entry name" value="ABCC_6TM_D1"/>
</dbReference>
<evidence type="ECO:0000259" key="13">
    <source>
        <dbReference type="PROSITE" id="PS50929"/>
    </source>
</evidence>
<feature type="region of interest" description="Disordered" evidence="10">
    <location>
        <begin position="272"/>
        <end position="292"/>
    </location>
</feature>
<evidence type="ECO:0000256" key="1">
    <source>
        <dbReference type="ARBA" id="ARBA00004141"/>
    </source>
</evidence>
<sequence>MTLRQGMGYAMALFLVTLFHGTVHHHNFFHVLRLGTWTRQSLISLMYRKCLTISTSSSISSGALINLISNDLQPFEKLAPFGLYALLGPLEMVVLMYFLWKELGVASLAGLLVLSLLMPIQAYFSRHFATIRTKTVQARDERIRTLSDVFSGIELVKLCAWEVPLQEKVMMLRSIELGYIWKANWMRAINMSIYFFFQPLVMLFAFVTYWLQGKTLTPDKVFVSLALFSTLRLSMTSYFPQAIEAMAEVRVSVRRITDFLLLPELNSIDNSNEDRDLDVGDDDPDLDANHTSGDTLVEMRDASFSWVISTETKNEILELSAKEQKEAQEAAKQANDDGSIRVNSPKKTILSNITMTLRRDELLAIVGPVGGGKSSFCMALLQEMPLVSGSLVFGHGQPSEDTKELRHRPITMSYSAQSPWIFAGSIKSNVLFGSKFDQERYNKVIRACELTRDLTLFPQGDATLIGEKGVILSGGQRARVSLARAAYRDADVYILDDPLSAVDPKVGRALFDNCINGILKNKARVLVTHQLQYIKDCENVIVIEQGQLTHKGSVDQVMKEEVELKKTVLEGDAVKSIKSRAKFVDVLREFAAKTPDAPLEDEALLVDAESLVPDKDKDVNGLIKDIKDTQCGKDDDDAFMEKNLTVEEIVEGDTSFNSYVEFFRLGSPWSKLILAAFCLGAAQGIFVAGDFFLSKWSSQSAVEQTKSYYPMAFGLYCLGTMIMTMIRSYLFFDCVNESARNMFRDMLDALMRTSIHFFHANPSGRIMNRFSKDMALVDELLPYVFYDTITIAIMLSGSVVTVCIVNPWIIISIPFILSAFAGLRYLYMKSSRQVKRIDSQSRSPVYSHLTETLDGLVSVRAFRRTGQFLDEHIKTQEDNGRAFFTYLAMARWLGYRLDLVSALFLGITAIACVAVRDTQQAAKAGLALSSVIGVCGELQWAVRMSVEAAILMVSVERMIEYSRVKPEESGRRRFNPDGSSVVPNGWPREAKVTFTDMSLTYPRGDGPVLKNITLDFKAGEKIGIVGRT</sequence>
<comment type="caution">
    <text evidence="14">The sequence shown here is derived from an EMBL/GenBank/DDBJ whole genome shotgun (WGS) entry which is preliminary data.</text>
</comment>
<dbReference type="FunFam" id="1.20.1560.10:FF:000013">
    <property type="entry name" value="ABC transporter C family member 2"/>
    <property type="match status" value="1"/>
</dbReference>
<keyword evidence="8 11" id="KW-1133">Transmembrane helix</keyword>
<dbReference type="CDD" id="cd03250">
    <property type="entry name" value="ABCC_MRP_domain1"/>
    <property type="match status" value="1"/>
</dbReference>
<dbReference type="Pfam" id="PF00664">
    <property type="entry name" value="ABC_membrane"/>
    <property type="match status" value="2"/>
</dbReference>
<feature type="transmembrane region" description="Helical" evidence="11">
    <location>
        <begin position="191"/>
        <end position="210"/>
    </location>
</feature>
<dbReference type="InterPro" id="IPR044726">
    <property type="entry name" value="ABCC_6TM_D2"/>
</dbReference>
<dbReference type="CDD" id="cd18580">
    <property type="entry name" value="ABC_6TM_ABCC_D2"/>
    <property type="match status" value="1"/>
</dbReference>
<feature type="transmembrane region" description="Helical" evidence="11">
    <location>
        <begin position="106"/>
        <end position="124"/>
    </location>
</feature>
<dbReference type="GO" id="GO:0016887">
    <property type="term" value="F:ATP hydrolysis activity"/>
    <property type="evidence" value="ECO:0007669"/>
    <property type="project" value="InterPro"/>
</dbReference>